<accession>A0AAN9R5M6</accession>
<evidence type="ECO:0000313" key="2">
    <source>
        <dbReference type="EMBL" id="KAK7354798.1"/>
    </source>
</evidence>
<keyword evidence="3" id="KW-1185">Reference proteome</keyword>
<evidence type="ECO:0000313" key="3">
    <source>
        <dbReference type="Proteomes" id="UP001374584"/>
    </source>
</evidence>
<feature type="transmembrane region" description="Helical" evidence="1">
    <location>
        <begin position="6"/>
        <end position="29"/>
    </location>
</feature>
<dbReference type="Proteomes" id="UP001374584">
    <property type="component" value="Unassembled WGS sequence"/>
</dbReference>
<protein>
    <submittedName>
        <fullName evidence="2">Uncharacterized protein</fullName>
    </submittedName>
</protein>
<dbReference type="EMBL" id="JAYMYR010000007">
    <property type="protein sequence ID" value="KAK7354798.1"/>
    <property type="molecule type" value="Genomic_DNA"/>
</dbReference>
<gene>
    <name evidence="2" type="ORF">VNO80_20292</name>
</gene>
<dbReference type="AlphaFoldDB" id="A0AAN9R5M6"/>
<sequence length="99" mass="11341">MDGVWPVYSVFELVAVWPLRLISTVFLAYKILVEKGLFVLQVNIEERNPGCSWKGKEGLRAKEVVVEAMEYRGGRIMNNEYRYILNIGNTIGCLCSHFV</sequence>
<reference evidence="2 3" key="1">
    <citation type="submission" date="2024-01" db="EMBL/GenBank/DDBJ databases">
        <title>The genomes of 5 underutilized Papilionoideae crops provide insights into root nodulation and disease resistanc.</title>
        <authorList>
            <person name="Jiang F."/>
        </authorList>
    </citation>
    <scope>NUCLEOTIDE SEQUENCE [LARGE SCALE GENOMIC DNA]</scope>
    <source>
        <strain evidence="2">JINMINGXINNONG_FW02</strain>
        <tissue evidence="2">Leaves</tissue>
    </source>
</reference>
<organism evidence="2 3">
    <name type="scientific">Phaseolus coccineus</name>
    <name type="common">Scarlet runner bean</name>
    <name type="synonym">Phaseolus multiflorus</name>
    <dbReference type="NCBI Taxonomy" id="3886"/>
    <lineage>
        <taxon>Eukaryota</taxon>
        <taxon>Viridiplantae</taxon>
        <taxon>Streptophyta</taxon>
        <taxon>Embryophyta</taxon>
        <taxon>Tracheophyta</taxon>
        <taxon>Spermatophyta</taxon>
        <taxon>Magnoliopsida</taxon>
        <taxon>eudicotyledons</taxon>
        <taxon>Gunneridae</taxon>
        <taxon>Pentapetalae</taxon>
        <taxon>rosids</taxon>
        <taxon>fabids</taxon>
        <taxon>Fabales</taxon>
        <taxon>Fabaceae</taxon>
        <taxon>Papilionoideae</taxon>
        <taxon>50 kb inversion clade</taxon>
        <taxon>NPAAA clade</taxon>
        <taxon>indigoferoid/millettioid clade</taxon>
        <taxon>Phaseoleae</taxon>
        <taxon>Phaseolus</taxon>
    </lineage>
</organism>
<keyword evidence="1" id="KW-1133">Transmembrane helix</keyword>
<comment type="caution">
    <text evidence="2">The sequence shown here is derived from an EMBL/GenBank/DDBJ whole genome shotgun (WGS) entry which is preliminary data.</text>
</comment>
<keyword evidence="1" id="KW-0812">Transmembrane</keyword>
<keyword evidence="1" id="KW-0472">Membrane</keyword>
<proteinExistence type="predicted"/>
<evidence type="ECO:0000256" key="1">
    <source>
        <dbReference type="SAM" id="Phobius"/>
    </source>
</evidence>
<name>A0AAN9R5M6_PHACN</name>